<evidence type="ECO:0000256" key="7">
    <source>
        <dbReference type="ARBA" id="ARBA00022833"/>
    </source>
</evidence>
<evidence type="ECO:0000256" key="4">
    <source>
        <dbReference type="ARBA" id="ARBA00022679"/>
    </source>
</evidence>
<gene>
    <name evidence="13" type="ORF">A8L58_01350</name>
    <name evidence="12" type="ORF">AXH35_16410</name>
</gene>
<comment type="function">
    <text evidence="2">Purine nucleoside enzyme that catalyzes the phosphorolysis of adenosine and inosine nucleosides, yielding D-ribose 1-phosphate and the respective free bases, adenine and hypoxanthine. Also catalyzes the phosphorolysis of S-methyl-5'-thioadenosine into adenine and S-methyl-5-thio-alpha-D-ribose 1-phosphate. Also has adenosine deaminase activity.</text>
</comment>
<dbReference type="EMBL" id="CP015970">
    <property type="protein sequence ID" value="AOZ45579.1"/>
    <property type="molecule type" value="Genomic_DNA"/>
</dbReference>
<comment type="catalytic activity">
    <reaction evidence="11">
        <text>S-methyl-5'-thioadenosine + phosphate = 5-(methylsulfanyl)-alpha-D-ribose 1-phosphate + adenine</text>
        <dbReference type="Rhea" id="RHEA:11852"/>
        <dbReference type="ChEBI" id="CHEBI:16708"/>
        <dbReference type="ChEBI" id="CHEBI:17509"/>
        <dbReference type="ChEBI" id="CHEBI:43474"/>
        <dbReference type="ChEBI" id="CHEBI:58533"/>
        <dbReference type="EC" id="2.4.2.28"/>
    </reaction>
    <physiologicalReaction direction="left-to-right" evidence="11">
        <dbReference type="Rhea" id="RHEA:11853"/>
    </physiologicalReaction>
</comment>
<proteinExistence type="inferred from homology"/>
<comment type="catalytic activity">
    <reaction evidence="10">
        <text>adenosine + phosphate = alpha-D-ribose 1-phosphate + adenine</text>
        <dbReference type="Rhea" id="RHEA:27642"/>
        <dbReference type="ChEBI" id="CHEBI:16335"/>
        <dbReference type="ChEBI" id="CHEBI:16708"/>
        <dbReference type="ChEBI" id="CHEBI:43474"/>
        <dbReference type="ChEBI" id="CHEBI:57720"/>
        <dbReference type="EC" id="2.4.2.1"/>
    </reaction>
    <physiologicalReaction direction="left-to-right" evidence="10">
        <dbReference type="Rhea" id="RHEA:27643"/>
    </physiologicalReaction>
</comment>
<dbReference type="InterPro" id="IPR038371">
    <property type="entry name" value="Cu_polyphenol_OxRdtase_sf"/>
</dbReference>
<protein>
    <submittedName>
        <fullName evidence="12">Multicopper polyphenol oxidase</fullName>
    </submittedName>
</protein>
<dbReference type="GO" id="GO:0017061">
    <property type="term" value="F:S-methyl-5-thioadenosine phosphorylase activity"/>
    <property type="evidence" value="ECO:0007669"/>
    <property type="project" value="UniProtKB-EC"/>
</dbReference>
<dbReference type="PANTHER" id="PTHR30616:SF2">
    <property type="entry name" value="PURINE NUCLEOSIDE PHOSPHORYLASE LACC1"/>
    <property type="match status" value="1"/>
</dbReference>
<evidence type="ECO:0000256" key="6">
    <source>
        <dbReference type="ARBA" id="ARBA00022801"/>
    </source>
</evidence>
<evidence type="ECO:0000256" key="10">
    <source>
        <dbReference type="ARBA" id="ARBA00048968"/>
    </source>
</evidence>
<name>A0AAC9APD8_9ACTN</name>
<dbReference type="Gene3D" id="3.60.140.10">
    <property type="entry name" value="CNF1/YfiH-like putative cysteine hydrolases"/>
    <property type="match status" value="1"/>
</dbReference>
<keyword evidence="8" id="KW-0186">Copper</keyword>
<dbReference type="Proteomes" id="UP000075221">
    <property type="component" value="Chromosome"/>
</dbReference>
<evidence type="ECO:0000313" key="15">
    <source>
        <dbReference type="Proteomes" id="UP000178666"/>
    </source>
</evidence>
<evidence type="ECO:0000313" key="14">
    <source>
        <dbReference type="Proteomes" id="UP000075221"/>
    </source>
</evidence>
<keyword evidence="6" id="KW-0378">Hydrolase</keyword>
<dbReference type="PANTHER" id="PTHR30616">
    <property type="entry name" value="UNCHARACTERIZED PROTEIN YFIH"/>
    <property type="match status" value="1"/>
</dbReference>
<accession>A0AAC9APD8</accession>
<evidence type="ECO:0000256" key="5">
    <source>
        <dbReference type="ARBA" id="ARBA00022723"/>
    </source>
</evidence>
<dbReference type="RefSeq" id="WP_062820531.1">
    <property type="nucleotide sequence ID" value="NZ_CP014352.1"/>
</dbReference>
<evidence type="ECO:0000256" key="9">
    <source>
        <dbReference type="ARBA" id="ARBA00047989"/>
    </source>
</evidence>
<dbReference type="AlphaFoldDB" id="A0AAC9APD8"/>
<evidence type="ECO:0000313" key="13">
    <source>
        <dbReference type="EMBL" id="AOZ45579.1"/>
    </source>
</evidence>
<dbReference type="Pfam" id="PF02578">
    <property type="entry name" value="Cu-oxidase_4"/>
    <property type="match status" value="1"/>
</dbReference>
<dbReference type="Proteomes" id="UP000178666">
    <property type="component" value="Chromosome"/>
</dbReference>
<evidence type="ECO:0000256" key="3">
    <source>
        <dbReference type="ARBA" id="ARBA00007353"/>
    </source>
</evidence>
<evidence type="ECO:0000313" key="12">
    <source>
        <dbReference type="EMBL" id="AMS06793.1"/>
    </source>
</evidence>
<dbReference type="InterPro" id="IPR011324">
    <property type="entry name" value="Cytotoxic_necrot_fac-like_cat"/>
</dbReference>
<comment type="catalytic activity">
    <reaction evidence="1">
        <text>inosine + phosphate = alpha-D-ribose 1-phosphate + hypoxanthine</text>
        <dbReference type="Rhea" id="RHEA:27646"/>
        <dbReference type="ChEBI" id="CHEBI:17368"/>
        <dbReference type="ChEBI" id="CHEBI:17596"/>
        <dbReference type="ChEBI" id="CHEBI:43474"/>
        <dbReference type="ChEBI" id="CHEBI:57720"/>
        <dbReference type="EC" id="2.4.2.1"/>
    </reaction>
    <physiologicalReaction direction="left-to-right" evidence="1">
        <dbReference type="Rhea" id="RHEA:27647"/>
    </physiologicalReaction>
</comment>
<dbReference type="CDD" id="cd16833">
    <property type="entry name" value="YfiH"/>
    <property type="match status" value="1"/>
</dbReference>
<evidence type="ECO:0000256" key="2">
    <source>
        <dbReference type="ARBA" id="ARBA00003215"/>
    </source>
</evidence>
<dbReference type="SUPFAM" id="SSF64438">
    <property type="entry name" value="CNF1/YfiH-like putative cysteine hydrolases"/>
    <property type="match status" value="1"/>
</dbReference>
<comment type="catalytic activity">
    <reaction evidence="9">
        <text>adenosine + H2O + H(+) = inosine + NH4(+)</text>
        <dbReference type="Rhea" id="RHEA:24408"/>
        <dbReference type="ChEBI" id="CHEBI:15377"/>
        <dbReference type="ChEBI" id="CHEBI:15378"/>
        <dbReference type="ChEBI" id="CHEBI:16335"/>
        <dbReference type="ChEBI" id="CHEBI:17596"/>
        <dbReference type="ChEBI" id="CHEBI:28938"/>
        <dbReference type="EC" id="3.5.4.4"/>
    </reaction>
    <physiologicalReaction direction="left-to-right" evidence="9">
        <dbReference type="Rhea" id="RHEA:24409"/>
    </physiologicalReaction>
</comment>
<keyword evidence="15" id="KW-1185">Reference proteome</keyword>
<evidence type="ECO:0000256" key="1">
    <source>
        <dbReference type="ARBA" id="ARBA00000553"/>
    </source>
</evidence>
<keyword evidence="4" id="KW-0808">Transferase</keyword>
<evidence type="ECO:0000256" key="8">
    <source>
        <dbReference type="ARBA" id="ARBA00023008"/>
    </source>
</evidence>
<dbReference type="EMBL" id="CP014352">
    <property type="protein sequence ID" value="AMS06793.1"/>
    <property type="molecule type" value="Genomic_DNA"/>
</dbReference>
<comment type="similarity">
    <text evidence="3">Belongs to the purine nucleoside phosphorylase YfiH/LACC1 family.</text>
</comment>
<dbReference type="GO" id="GO:0016787">
    <property type="term" value="F:hydrolase activity"/>
    <property type="evidence" value="ECO:0007669"/>
    <property type="project" value="UniProtKB-KW"/>
</dbReference>
<keyword evidence="5" id="KW-0479">Metal-binding</keyword>
<reference evidence="13 15" key="1">
    <citation type="journal article" date="2016" name="Plant Dis.">
        <title>Improved production of propionic acid using genome shuffling.</title>
        <authorList>
            <person name="Luna-Flores C.H."/>
            <person name="Palfreyman R.W."/>
            <person name="Kromer J.O."/>
            <person name="Nielsen L.K."/>
            <person name="Marcellin E."/>
        </authorList>
    </citation>
    <scope>NUCLEOTIDE SEQUENCE [LARGE SCALE GENOMIC DNA]</scope>
    <source>
        <strain evidence="13 15">F3E8</strain>
    </source>
</reference>
<dbReference type="GO" id="GO:0005507">
    <property type="term" value="F:copper ion binding"/>
    <property type="evidence" value="ECO:0007669"/>
    <property type="project" value="TreeGrafter"/>
</dbReference>
<reference evidence="12 14" key="2">
    <citation type="submission" date="2016-02" db="EMBL/GenBank/DDBJ databases">
        <title>Complete Genome Sequence of Propionibacterium acidipropionici ATCC 55737.</title>
        <authorList>
            <person name="Luna Flores C.H."/>
            <person name="Nielsen L.K."/>
            <person name="Marcellin E."/>
        </authorList>
    </citation>
    <scope>NUCLEOTIDE SEQUENCE [LARGE SCALE GENOMIC DNA]</scope>
    <source>
        <strain evidence="12 14">ATCC 55737</strain>
    </source>
</reference>
<dbReference type="InterPro" id="IPR003730">
    <property type="entry name" value="Cu_polyphenol_OxRdtase"/>
</dbReference>
<organism evidence="12 14">
    <name type="scientific">Acidipropionibacterium acidipropionici</name>
    <dbReference type="NCBI Taxonomy" id="1748"/>
    <lineage>
        <taxon>Bacteria</taxon>
        <taxon>Bacillati</taxon>
        <taxon>Actinomycetota</taxon>
        <taxon>Actinomycetes</taxon>
        <taxon>Propionibacteriales</taxon>
        <taxon>Propionibacteriaceae</taxon>
        <taxon>Acidipropionibacterium</taxon>
    </lineage>
</organism>
<sequence>MLRMRIDPGANHGVGVAFTDRRGGDSPGALGGFNLGRVDADDPARLVAHLGSLREALGVQAIALVHQVHGTRVVRFGPREARLIRDDDVLREAVGSPDPLPSGDAMVTSVPGVALGIRVADCLPVMLADPAAGVVGAAHAGRAGLLGGVLGRTVEEMRGAGAGQILGWIGPHICGRCYEVPTEMAEQVWQDHPATRSTTSWGTPALDLAAEALAQLEGLGVDAVGLDPCTLENEDLFSHRRDPGSGRMAGLVWIAGEQPRR</sequence>
<keyword evidence="7" id="KW-0862">Zinc</keyword>
<evidence type="ECO:0000256" key="11">
    <source>
        <dbReference type="ARBA" id="ARBA00049893"/>
    </source>
</evidence>